<evidence type="ECO:0000256" key="1">
    <source>
        <dbReference type="SAM" id="MobiDB-lite"/>
    </source>
</evidence>
<feature type="region of interest" description="Disordered" evidence="1">
    <location>
        <begin position="40"/>
        <end position="71"/>
    </location>
</feature>
<evidence type="ECO:0000313" key="3">
    <source>
        <dbReference type="Proteomes" id="UP000706525"/>
    </source>
</evidence>
<accession>A0ABM8XTS6</accession>
<dbReference type="RefSeq" id="WP_223994003.1">
    <property type="nucleotide sequence ID" value="NZ_CAJZAG010000012.1"/>
</dbReference>
<sequence>MPRANDPRPGQLRVVKTRARWRRSDADGERALKAAIYTPRALRDPARRTPREPLDARDNTWQDGPPDLPGAGWPASVKVLCVAAVLWGLYRAAPWVGAWVQAHWR</sequence>
<gene>
    <name evidence="2" type="ORF">LMG32289_05409</name>
</gene>
<organism evidence="2 3">
    <name type="scientific">Cupriavidus pampae</name>
    <dbReference type="NCBI Taxonomy" id="659251"/>
    <lineage>
        <taxon>Bacteria</taxon>
        <taxon>Pseudomonadati</taxon>
        <taxon>Pseudomonadota</taxon>
        <taxon>Betaproteobacteria</taxon>
        <taxon>Burkholderiales</taxon>
        <taxon>Burkholderiaceae</taxon>
        <taxon>Cupriavidus</taxon>
    </lineage>
</organism>
<evidence type="ECO:0000313" key="2">
    <source>
        <dbReference type="EMBL" id="CAG9183753.1"/>
    </source>
</evidence>
<proteinExistence type="predicted"/>
<reference evidence="2 3" key="1">
    <citation type="submission" date="2021-08" db="EMBL/GenBank/DDBJ databases">
        <authorList>
            <person name="Peeters C."/>
        </authorList>
    </citation>
    <scope>NUCLEOTIDE SEQUENCE [LARGE SCALE GENOMIC DNA]</scope>
    <source>
        <strain evidence="2 3">LMG 32289</strain>
    </source>
</reference>
<name>A0ABM8XTS6_9BURK</name>
<dbReference type="Proteomes" id="UP000706525">
    <property type="component" value="Unassembled WGS sequence"/>
</dbReference>
<protein>
    <submittedName>
        <fullName evidence="2">Uncharacterized protein</fullName>
    </submittedName>
</protein>
<keyword evidence="3" id="KW-1185">Reference proteome</keyword>
<dbReference type="EMBL" id="CAJZAG010000012">
    <property type="protein sequence ID" value="CAG9183753.1"/>
    <property type="molecule type" value="Genomic_DNA"/>
</dbReference>
<feature type="compositionally biased region" description="Basic and acidic residues" evidence="1">
    <location>
        <begin position="41"/>
        <end position="60"/>
    </location>
</feature>
<comment type="caution">
    <text evidence="2">The sequence shown here is derived from an EMBL/GenBank/DDBJ whole genome shotgun (WGS) entry which is preliminary data.</text>
</comment>